<dbReference type="PROSITE" id="PS50003">
    <property type="entry name" value="PH_DOMAIN"/>
    <property type="match status" value="1"/>
</dbReference>
<accession>A0A9Q5HZ33</accession>
<feature type="compositionally biased region" description="Polar residues" evidence="15">
    <location>
        <begin position="340"/>
        <end position="352"/>
    </location>
</feature>
<dbReference type="GO" id="GO:0030245">
    <property type="term" value="P:cellulose catabolic process"/>
    <property type="evidence" value="ECO:0007669"/>
    <property type="project" value="UniProtKB-KW"/>
</dbReference>
<dbReference type="SMART" id="SM00233">
    <property type="entry name" value="PH"/>
    <property type="match status" value="1"/>
</dbReference>
<dbReference type="GO" id="GO:0008422">
    <property type="term" value="F:beta-glucosidase activity"/>
    <property type="evidence" value="ECO:0007669"/>
    <property type="project" value="UniProtKB-EC"/>
</dbReference>
<comment type="catalytic activity">
    <reaction evidence="1">
        <text>Hydrolysis of terminal, non-reducing beta-D-glucosyl residues with release of beta-D-glucose.</text>
        <dbReference type="EC" id="3.2.1.21"/>
    </reaction>
</comment>
<dbReference type="GO" id="GO:0008289">
    <property type="term" value="F:lipid binding"/>
    <property type="evidence" value="ECO:0007669"/>
    <property type="project" value="UniProtKB-KW"/>
</dbReference>
<dbReference type="GO" id="GO:0120009">
    <property type="term" value="P:intermembrane lipid transfer"/>
    <property type="evidence" value="ECO:0007669"/>
    <property type="project" value="UniProtKB-ARBA"/>
</dbReference>
<organism evidence="17 18">
    <name type="scientific">Sanghuangporus baumii</name>
    <name type="common">Phellinus baumii</name>
    <dbReference type="NCBI Taxonomy" id="108892"/>
    <lineage>
        <taxon>Eukaryota</taxon>
        <taxon>Fungi</taxon>
        <taxon>Dikarya</taxon>
        <taxon>Basidiomycota</taxon>
        <taxon>Agaricomycotina</taxon>
        <taxon>Agaricomycetes</taxon>
        <taxon>Hymenochaetales</taxon>
        <taxon>Hymenochaetaceae</taxon>
        <taxon>Sanghuangporus</taxon>
    </lineage>
</organism>
<comment type="similarity">
    <text evidence="3">Belongs to the glycosyl hydrolase 3 family.</text>
</comment>
<dbReference type="Pfam" id="PF15409">
    <property type="entry name" value="PH_8"/>
    <property type="match status" value="1"/>
</dbReference>
<keyword evidence="14" id="KW-0624">Polysaccharide degradation</keyword>
<dbReference type="InterPro" id="IPR000648">
    <property type="entry name" value="Oxysterol-bd"/>
</dbReference>
<dbReference type="SUPFAM" id="SSF50729">
    <property type="entry name" value="PH domain-like"/>
    <property type="match status" value="1"/>
</dbReference>
<keyword evidence="8" id="KW-0136">Cellulose degradation</keyword>
<dbReference type="InterPro" id="IPR001849">
    <property type="entry name" value="PH_domain"/>
</dbReference>
<evidence type="ECO:0000256" key="2">
    <source>
        <dbReference type="ARBA" id="ARBA00004987"/>
    </source>
</evidence>
<dbReference type="InterPro" id="IPR037239">
    <property type="entry name" value="OSBP_sf"/>
</dbReference>
<feature type="region of interest" description="Disordered" evidence="15">
    <location>
        <begin position="211"/>
        <end position="234"/>
    </location>
</feature>
<dbReference type="EMBL" id="LNZH02000176">
    <property type="protein sequence ID" value="OCB88581.1"/>
    <property type="molecule type" value="Genomic_DNA"/>
</dbReference>
<comment type="caution">
    <text evidence="17">The sequence shown here is derived from an EMBL/GenBank/DDBJ whole genome shotgun (WGS) entry which is preliminary data.</text>
</comment>
<dbReference type="EC" id="3.2.1.21" evidence="5"/>
<dbReference type="Gene3D" id="3.30.70.3490">
    <property type="match status" value="1"/>
</dbReference>
<evidence type="ECO:0000256" key="9">
    <source>
        <dbReference type="ARBA" id="ARBA00023055"/>
    </source>
</evidence>
<keyword evidence="7" id="KW-0378">Hydrolase</keyword>
<dbReference type="FunFam" id="2.40.160.120:FF:000001">
    <property type="entry name" value="Oxysterol-binding protein"/>
    <property type="match status" value="1"/>
</dbReference>
<evidence type="ECO:0000256" key="5">
    <source>
        <dbReference type="ARBA" id="ARBA00012744"/>
    </source>
</evidence>
<feature type="compositionally biased region" description="Polar residues" evidence="15">
    <location>
        <begin position="213"/>
        <end position="222"/>
    </location>
</feature>
<dbReference type="FunFam" id="3.20.20.300:FF:000002">
    <property type="entry name" value="Probable beta-glucosidase"/>
    <property type="match status" value="1"/>
</dbReference>
<dbReference type="FunFam" id="3.40.50.1700:FF:000003">
    <property type="entry name" value="Probable beta-glucosidase"/>
    <property type="match status" value="1"/>
</dbReference>
<dbReference type="InterPro" id="IPR041680">
    <property type="entry name" value="PH_8"/>
</dbReference>
<evidence type="ECO:0000256" key="12">
    <source>
        <dbReference type="ARBA" id="ARBA00023277"/>
    </source>
</evidence>
<dbReference type="PANTHER" id="PTHR42715">
    <property type="entry name" value="BETA-GLUCOSIDASE"/>
    <property type="match status" value="1"/>
</dbReference>
<dbReference type="Gene3D" id="2.60.40.10">
    <property type="entry name" value="Immunoglobulins"/>
    <property type="match status" value="1"/>
</dbReference>
<dbReference type="OrthoDB" id="416222at2759"/>
<reference evidence="17" key="1">
    <citation type="submission" date="2016-06" db="EMBL/GenBank/DDBJ databases">
        <title>Draft Genome sequence of the fungus Inonotus baumii.</title>
        <authorList>
            <person name="Zhu H."/>
            <person name="Lin W."/>
        </authorList>
    </citation>
    <scope>NUCLEOTIDE SEQUENCE</scope>
    <source>
        <strain evidence="17">821</strain>
    </source>
</reference>
<dbReference type="Pfam" id="PF01915">
    <property type="entry name" value="Glyco_hydro_3_C"/>
    <property type="match status" value="1"/>
</dbReference>
<evidence type="ECO:0000256" key="1">
    <source>
        <dbReference type="ARBA" id="ARBA00000448"/>
    </source>
</evidence>
<dbReference type="InterPro" id="IPR036962">
    <property type="entry name" value="Glyco_hydro_3_N_sf"/>
</dbReference>
<evidence type="ECO:0000256" key="13">
    <source>
        <dbReference type="ARBA" id="ARBA00023295"/>
    </source>
</evidence>
<dbReference type="InterPro" id="IPR013783">
    <property type="entry name" value="Ig-like_fold"/>
</dbReference>
<name>A0A9Q5HZ33_SANBA</name>
<keyword evidence="13" id="KW-0326">Glycosidase</keyword>
<feature type="region of interest" description="Disordered" evidence="15">
    <location>
        <begin position="334"/>
        <end position="384"/>
    </location>
</feature>
<comment type="similarity">
    <text evidence="4">Belongs to the OSBP family.</text>
</comment>
<comment type="pathway">
    <text evidence="2">Glycan metabolism; cellulose degradation.</text>
</comment>
<keyword evidence="9" id="KW-0445">Lipid transport</keyword>
<dbReference type="InterPro" id="IPR017853">
    <property type="entry name" value="GH"/>
</dbReference>
<protein>
    <recommendedName>
        <fullName evidence="5">beta-glucosidase</fullName>
        <ecNumber evidence="5">3.2.1.21</ecNumber>
    </recommendedName>
</protein>
<evidence type="ECO:0000256" key="6">
    <source>
        <dbReference type="ARBA" id="ARBA00022448"/>
    </source>
</evidence>
<dbReference type="SUPFAM" id="SSF52279">
    <property type="entry name" value="Beta-D-glucan exohydrolase, C-terminal domain"/>
    <property type="match status" value="1"/>
</dbReference>
<evidence type="ECO:0000313" key="18">
    <source>
        <dbReference type="Proteomes" id="UP000757232"/>
    </source>
</evidence>
<evidence type="ECO:0000256" key="8">
    <source>
        <dbReference type="ARBA" id="ARBA00023001"/>
    </source>
</evidence>
<dbReference type="InterPro" id="IPR001764">
    <property type="entry name" value="Glyco_hydro_3_N"/>
</dbReference>
<dbReference type="SUPFAM" id="SSF144000">
    <property type="entry name" value="Oxysterol-binding protein-like"/>
    <property type="match status" value="1"/>
</dbReference>
<dbReference type="SUPFAM" id="SSF51445">
    <property type="entry name" value="(Trans)glycosidases"/>
    <property type="match status" value="1"/>
</dbReference>
<keyword evidence="6" id="KW-0813">Transport</keyword>
<evidence type="ECO:0000256" key="3">
    <source>
        <dbReference type="ARBA" id="ARBA00005336"/>
    </source>
</evidence>
<keyword evidence="10" id="KW-0446">Lipid-binding</keyword>
<proteinExistence type="inferred from homology"/>
<dbReference type="Gene3D" id="3.20.20.300">
    <property type="entry name" value="Glycoside hydrolase, family 3, N-terminal domain"/>
    <property type="match status" value="1"/>
</dbReference>
<dbReference type="Gene3D" id="2.30.29.30">
    <property type="entry name" value="Pleckstrin-homology domain (PH domain)/Phosphotyrosine-binding domain (PTB)"/>
    <property type="match status" value="1"/>
</dbReference>
<gene>
    <name evidence="17" type="ORF">A7U60_g4284</name>
</gene>
<feature type="domain" description="PH" evidence="16">
    <location>
        <begin position="32"/>
        <end position="124"/>
    </location>
</feature>
<dbReference type="Pfam" id="PF01237">
    <property type="entry name" value="Oxysterol_BP"/>
    <property type="match status" value="1"/>
</dbReference>
<keyword evidence="11" id="KW-0325">Glycoprotein</keyword>
<evidence type="ECO:0000256" key="14">
    <source>
        <dbReference type="ARBA" id="ARBA00023326"/>
    </source>
</evidence>
<dbReference type="Pfam" id="PF14310">
    <property type="entry name" value="Fn3-like"/>
    <property type="match status" value="1"/>
</dbReference>
<dbReference type="Pfam" id="PF00933">
    <property type="entry name" value="Glyco_hydro_3"/>
    <property type="match status" value="1"/>
</dbReference>
<evidence type="ECO:0000256" key="10">
    <source>
        <dbReference type="ARBA" id="ARBA00023121"/>
    </source>
</evidence>
<dbReference type="Gene3D" id="3.40.50.1700">
    <property type="entry name" value="Glycoside hydrolase family 3 C-terminal domain"/>
    <property type="match status" value="1"/>
</dbReference>
<evidence type="ECO:0000313" key="17">
    <source>
        <dbReference type="EMBL" id="OCB88581.1"/>
    </source>
</evidence>
<evidence type="ECO:0000256" key="11">
    <source>
        <dbReference type="ARBA" id="ARBA00023180"/>
    </source>
</evidence>
<dbReference type="PANTHER" id="PTHR42715:SF2">
    <property type="entry name" value="BETA-GLUCOSIDASE F-RELATED"/>
    <property type="match status" value="1"/>
</dbReference>
<dbReference type="Proteomes" id="UP000757232">
    <property type="component" value="Unassembled WGS sequence"/>
</dbReference>
<dbReference type="InterPro" id="IPR050288">
    <property type="entry name" value="Cellulose_deg_GH3"/>
</dbReference>
<evidence type="ECO:0000256" key="7">
    <source>
        <dbReference type="ARBA" id="ARBA00022801"/>
    </source>
</evidence>
<dbReference type="InterPro" id="IPR036881">
    <property type="entry name" value="Glyco_hydro_3_C_sf"/>
</dbReference>
<dbReference type="Gene3D" id="2.40.160.120">
    <property type="match status" value="1"/>
</dbReference>
<dbReference type="InterPro" id="IPR026891">
    <property type="entry name" value="Fn3-like"/>
</dbReference>
<evidence type="ECO:0000256" key="4">
    <source>
        <dbReference type="ARBA" id="ARBA00008842"/>
    </source>
</evidence>
<evidence type="ECO:0000256" key="15">
    <source>
        <dbReference type="SAM" id="MobiDB-lite"/>
    </source>
</evidence>
<keyword evidence="12" id="KW-0119">Carbohydrate metabolism</keyword>
<dbReference type="InterPro" id="IPR002772">
    <property type="entry name" value="Glyco_hydro_3_C"/>
</dbReference>
<dbReference type="CDD" id="cd13289">
    <property type="entry name" value="PH_Osh3p_yeast"/>
    <property type="match status" value="1"/>
</dbReference>
<dbReference type="InterPro" id="IPR011993">
    <property type="entry name" value="PH-like_dom_sf"/>
</dbReference>
<sequence length="1517" mass="165368">MAHAKQALASSCLALNAPAHPVASSSRPLHGTILCEGWLLKKRRKKLQGYAKRYFILDANGTLAYSFEPGSTIRDQLSVPAAAISSSPGRRDIHVDSGRVTFHIKCLGEGDFARWMQALRKFTPSGSELEKVMARRSVSRGMSLRLQTGRLHQANTVLDELGKTIDDMTRLCYPEHENERTSVSGTDKTRVPNNKIKEEKPHALLSIFKKSTHLSPGSSPRPSTAAREGLPTSATVSHLPEQLAPLLSKLRVQHGALSDILQSVSPVHMHHRMPFQEPIDEEGTSTSAPPNQLSWQSYRSSVSTVTDGGSVFFDALDGEGYGAEEYIVQEDQEELASVKYTPSTDTKSTSVQETDDEESGSTLARDDTPEGIPSLPVDRRTRLPARAPTDEGSLFTILKKNVGQDLANIAFPVTFNEPLTLLQRAAEELEYHELLDNAASTSDWVERMCYIAAFAVSGYACTKHRGGRKGFTPLLGETYEEMRLNFIAEKVVHKPLVIAYHAQGSGWELNATSSGKTKFWGKSFEVIPTGVTRLRIGTDEFEWNKPSSFTRNLMMGAKYLEHCGEMIIRNLSTGARCILDFKETGYWASTPNVVAGSVYSPEDKPVSRLEGKWDEQMAQKLDSQYLKILWRVTPFPRDAAIYYGYTYFAITLNEITPDIKDKLPCTDSRFRPDVRALEEGDLERADWEKARVEQMQRERRQKGQDPKPRWFRQVDGTHEWGYADFAAKIRIRPWRLFFIAMLSAQILFVLLSSHESYLSSFPPPFVPFFFVMRAVSLLLIASSLSLVYSQDTTTSSAATSVPTANISPEWLGAISKAKNAAKNLTLSDKVNLGTGVGLLKGPCLGNTPAISKINFPGFCLEDSPLGVRSADKVSAFPAGINAAATFNRDLIRQRGAAIGAEHKGKGVNVALGPMMNIMRAPAAGRNWEGFGGDPYLSGEAAYETITGMQSSGVQACAKHFINNEQEHSRESASSNVDDRTQHEIYLHPFIRSVQAGVASFMCSYNKVNGTYACENDKMLNGVLKGEIGFPGYVMSDWLATHSTLSVNAGLDMDMPGDLIPVLGGSYFGLALEIAVGLGQVKEERIDDMATRILSGWYLLGQDSGDYPAVNFNAWLQFLGQHVDVQDGHGSLIRQIGAESTVLLKNDRNVLPLKAPSIIAIVGTGAGNSTKGPNGYSDRGGNDGVLAMGWGSGSCDFPYLVAPIDAITTRAAADNTTVFSSLSDTDLTKAKNVSSEKDIAFVFITSDSGEAYITVEGNAGDRNDLFAWHGGDALVEAVASVNNNTVVVVNTVGPIIMEAWITNPNITAVVWAGLPGQEAGNSLVDILYGAVNPSARLPYTIAKNASDYSAEVVYESSSDLQIDYKEGIFAGIQPRYEFGFGLSYTTFEYSDLSISGTVAGGTRQSNGAGQSLDPWLHEKVITVTFTIKNNGTVDGTEIPQLYTSPPASENTAPMNLKGFDNIALAAGESKTVTMQLSRFDLSIWNVLTQRYELHSGTTGISIGASSRDVRLTGSIQIP</sequence>
<dbReference type="PRINTS" id="PR00133">
    <property type="entry name" value="GLHYDRLASE3"/>
</dbReference>
<dbReference type="SMART" id="SM01217">
    <property type="entry name" value="Fn3_like"/>
    <property type="match status" value="1"/>
</dbReference>
<evidence type="ECO:0000259" key="16">
    <source>
        <dbReference type="PROSITE" id="PS50003"/>
    </source>
</evidence>
<keyword evidence="18" id="KW-1185">Reference proteome</keyword>